<dbReference type="EMBL" id="MHSA01000010">
    <property type="protein sequence ID" value="OHA34665.1"/>
    <property type="molecule type" value="Genomic_DNA"/>
</dbReference>
<keyword evidence="1" id="KW-0732">Signal</keyword>
<proteinExistence type="predicted"/>
<evidence type="ECO:0000256" key="1">
    <source>
        <dbReference type="SAM" id="SignalP"/>
    </source>
</evidence>
<dbReference type="Proteomes" id="UP000177797">
    <property type="component" value="Unassembled WGS sequence"/>
</dbReference>
<sequence length="193" mass="21337">MYGKLLIPILFLALSASVSAWFTKPLWNEVTGAAEFSDKSIAELRADEVVYGDAFSKMREIELARTGLAAKYNAVSEENRVRLQKVAPDTIDSVRLILDIENVARTHGLKLRSVSASASASPSGGRRAEENGYEPVLFSFSALGAYDKFVPFLADLERSVRLSDIVGVDFESKNSSDYVYGITLRTYKLRDNI</sequence>
<feature type="signal peptide" evidence="1">
    <location>
        <begin position="1"/>
        <end position="20"/>
    </location>
</feature>
<accession>A0A1G2NF01</accession>
<dbReference type="InterPro" id="IPR014717">
    <property type="entry name" value="Transl_elong_EF1B/ribsomal_bS6"/>
</dbReference>
<gene>
    <name evidence="2" type="ORF">A2938_00250</name>
</gene>
<evidence type="ECO:0000313" key="3">
    <source>
        <dbReference type="Proteomes" id="UP000177797"/>
    </source>
</evidence>
<dbReference type="AlphaFoldDB" id="A0A1G2NF01"/>
<organism evidence="2 3">
    <name type="scientific">Candidatus Taylorbacteria bacterium RIFCSPLOWO2_01_FULL_48_100</name>
    <dbReference type="NCBI Taxonomy" id="1802322"/>
    <lineage>
        <taxon>Bacteria</taxon>
        <taxon>Candidatus Tayloriibacteriota</taxon>
    </lineage>
</organism>
<feature type="chain" id="PRO_5009583797" description="Pilus assembly protein PilO" evidence="1">
    <location>
        <begin position="21"/>
        <end position="193"/>
    </location>
</feature>
<protein>
    <recommendedName>
        <fullName evidence="4">Pilus assembly protein PilO</fullName>
    </recommendedName>
</protein>
<dbReference type="Gene3D" id="3.30.70.60">
    <property type="match status" value="1"/>
</dbReference>
<evidence type="ECO:0000313" key="2">
    <source>
        <dbReference type="EMBL" id="OHA34665.1"/>
    </source>
</evidence>
<comment type="caution">
    <text evidence="2">The sequence shown here is derived from an EMBL/GenBank/DDBJ whole genome shotgun (WGS) entry which is preliminary data.</text>
</comment>
<reference evidence="2 3" key="1">
    <citation type="journal article" date="2016" name="Nat. Commun.">
        <title>Thousands of microbial genomes shed light on interconnected biogeochemical processes in an aquifer system.</title>
        <authorList>
            <person name="Anantharaman K."/>
            <person name="Brown C.T."/>
            <person name="Hug L.A."/>
            <person name="Sharon I."/>
            <person name="Castelle C.J."/>
            <person name="Probst A.J."/>
            <person name="Thomas B.C."/>
            <person name="Singh A."/>
            <person name="Wilkins M.J."/>
            <person name="Karaoz U."/>
            <person name="Brodie E.L."/>
            <person name="Williams K.H."/>
            <person name="Hubbard S.S."/>
            <person name="Banfield J.F."/>
        </authorList>
    </citation>
    <scope>NUCLEOTIDE SEQUENCE [LARGE SCALE GENOMIC DNA]</scope>
</reference>
<name>A0A1G2NF01_9BACT</name>
<evidence type="ECO:0008006" key="4">
    <source>
        <dbReference type="Google" id="ProtNLM"/>
    </source>
</evidence>